<evidence type="ECO:0008006" key="4">
    <source>
        <dbReference type="Google" id="ProtNLM"/>
    </source>
</evidence>
<dbReference type="EMBL" id="JAXIOK010000003">
    <property type="protein sequence ID" value="KAK4776063.1"/>
    <property type="molecule type" value="Genomic_DNA"/>
</dbReference>
<accession>A0AAN7L4G2</accession>
<evidence type="ECO:0000256" key="1">
    <source>
        <dbReference type="SAM" id="SignalP"/>
    </source>
</evidence>
<feature type="chain" id="PRO_5042900921" description="Secreted protein" evidence="1">
    <location>
        <begin position="24"/>
        <end position="69"/>
    </location>
</feature>
<proteinExistence type="predicted"/>
<keyword evidence="3" id="KW-1185">Reference proteome</keyword>
<reference evidence="2 3" key="1">
    <citation type="journal article" date="2023" name="Hortic Res">
        <title>Pangenome of water caltrop reveals structural variations and asymmetric subgenome divergence after allopolyploidization.</title>
        <authorList>
            <person name="Zhang X."/>
            <person name="Chen Y."/>
            <person name="Wang L."/>
            <person name="Yuan Y."/>
            <person name="Fang M."/>
            <person name="Shi L."/>
            <person name="Lu R."/>
            <person name="Comes H.P."/>
            <person name="Ma Y."/>
            <person name="Chen Y."/>
            <person name="Huang G."/>
            <person name="Zhou Y."/>
            <person name="Zheng Z."/>
            <person name="Qiu Y."/>
        </authorList>
    </citation>
    <scope>NUCLEOTIDE SEQUENCE [LARGE SCALE GENOMIC DNA]</scope>
    <source>
        <tissue evidence="2">Roots</tissue>
    </source>
</reference>
<keyword evidence="1" id="KW-0732">Signal</keyword>
<dbReference type="AlphaFoldDB" id="A0AAN7L4G2"/>
<dbReference type="Proteomes" id="UP001345219">
    <property type="component" value="Chromosome 18"/>
</dbReference>
<comment type="caution">
    <text evidence="2">The sequence shown here is derived from an EMBL/GenBank/DDBJ whole genome shotgun (WGS) entry which is preliminary data.</text>
</comment>
<gene>
    <name evidence="2" type="ORF">SAY87_024024</name>
</gene>
<feature type="signal peptide" evidence="1">
    <location>
        <begin position="1"/>
        <end position="23"/>
    </location>
</feature>
<evidence type="ECO:0000313" key="3">
    <source>
        <dbReference type="Proteomes" id="UP001345219"/>
    </source>
</evidence>
<sequence>MKGVGRLLCVIFFALMVFICGLGCVPAEATGRLRFEKPPRESIVPKSSTGCRKNLVGEVTNCLIPPHDH</sequence>
<organism evidence="2 3">
    <name type="scientific">Trapa incisa</name>
    <dbReference type="NCBI Taxonomy" id="236973"/>
    <lineage>
        <taxon>Eukaryota</taxon>
        <taxon>Viridiplantae</taxon>
        <taxon>Streptophyta</taxon>
        <taxon>Embryophyta</taxon>
        <taxon>Tracheophyta</taxon>
        <taxon>Spermatophyta</taxon>
        <taxon>Magnoliopsida</taxon>
        <taxon>eudicotyledons</taxon>
        <taxon>Gunneridae</taxon>
        <taxon>Pentapetalae</taxon>
        <taxon>rosids</taxon>
        <taxon>malvids</taxon>
        <taxon>Myrtales</taxon>
        <taxon>Lythraceae</taxon>
        <taxon>Trapa</taxon>
    </lineage>
</organism>
<evidence type="ECO:0000313" key="2">
    <source>
        <dbReference type="EMBL" id="KAK4776063.1"/>
    </source>
</evidence>
<protein>
    <recommendedName>
        <fullName evidence="4">Secreted protein</fullName>
    </recommendedName>
</protein>
<name>A0AAN7L4G2_9MYRT</name>